<feature type="domain" description="MmgE/PrpD N-terminal" evidence="2">
    <location>
        <begin position="7"/>
        <end position="252"/>
    </location>
</feature>
<dbReference type="InterPro" id="IPR005656">
    <property type="entry name" value="MmgE_PrpD"/>
</dbReference>
<gene>
    <name evidence="4" type="ORF">GCM10017786_28620</name>
</gene>
<evidence type="ECO:0000259" key="3">
    <source>
        <dbReference type="Pfam" id="PF19305"/>
    </source>
</evidence>
<evidence type="ECO:0000313" key="4">
    <source>
        <dbReference type="EMBL" id="GHE94032.1"/>
    </source>
</evidence>
<evidence type="ECO:0000259" key="2">
    <source>
        <dbReference type="Pfam" id="PF03972"/>
    </source>
</evidence>
<name>A0ABQ3IUN2_9PSEU</name>
<proteinExistence type="inferred from homology"/>
<feature type="domain" description="MmgE/PrpD C-terminal" evidence="3">
    <location>
        <begin position="281"/>
        <end position="455"/>
    </location>
</feature>
<dbReference type="InterPro" id="IPR045337">
    <property type="entry name" value="MmgE_PrpD_C"/>
</dbReference>
<reference evidence="5" key="1">
    <citation type="journal article" date="2019" name="Int. J. Syst. Evol. Microbiol.">
        <title>The Global Catalogue of Microorganisms (GCM) 10K type strain sequencing project: providing services to taxonomists for standard genome sequencing and annotation.</title>
        <authorList>
            <consortium name="The Broad Institute Genomics Platform"/>
            <consortium name="The Broad Institute Genome Sequencing Center for Infectious Disease"/>
            <person name="Wu L."/>
            <person name="Ma J."/>
        </authorList>
    </citation>
    <scope>NUCLEOTIDE SEQUENCE [LARGE SCALE GENOMIC DNA]</scope>
    <source>
        <strain evidence="5">CGMCC 4.7677</strain>
    </source>
</reference>
<dbReference type="Gene3D" id="3.30.1330.120">
    <property type="entry name" value="2-methylcitrate dehydratase PrpD"/>
    <property type="match status" value="1"/>
</dbReference>
<dbReference type="InterPro" id="IPR045336">
    <property type="entry name" value="MmgE_PrpD_N"/>
</dbReference>
<dbReference type="InterPro" id="IPR036148">
    <property type="entry name" value="MmgE/PrpD_sf"/>
</dbReference>
<dbReference type="Pfam" id="PF19305">
    <property type="entry name" value="MmgE_PrpD_C"/>
    <property type="match status" value="1"/>
</dbReference>
<dbReference type="PANTHER" id="PTHR16943:SF8">
    <property type="entry name" value="2-METHYLCITRATE DEHYDRATASE"/>
    <property type="match status" value="1"/>
</dbReference>
<protein>
    <submittedName>
        <fullName evidence="4">2-methylcitrate dehydratase</fullName>
    </submittedName>
</protein>
<dbReference type="InterPro" id="IPR042183">
    <property type="entry name" value="MmgE/PrpD_sf_1"/>
</dbReference>
<evidence type="ECO:0000313" key="5">
    <source>
        <dbReference type="Proteomes" id="UP000605897"/>
    </source>
</evidence>
<dbReference type="PANTHER" id="PTHR16943">
    <property type="entry name" value="2-METHYLCITRATE DEHYDRATASE-RELATED"/>
    <property type="match status" value="1"/>
</dbReference>
<dbReference type="InterPro" id="IPR042188">
    <property type="entry name" value="MmgE/PrpD_sf_2"/>
</dbReference>
<dbReference type="Pfam" id="PF03972">
    <property type="entry name" value="MmgE_PrpD_N"/>
    <property type="match status" value="1"/>
</dbReference>
<dbReference type="EMBL" id="BNAU01000002">
    <property type="protein sequence ID" value="GHE94032.1"/>
    <property type="molecule type" value="Genomic_DNA"/>
</dbReference>
<evidence type="ECO:0000256" key="1">
    <source>
        <dbReference type="ARBA" id="ARBA00006174"/>
    </source>
</evidence>
<dbReference type="Proteomes" id="UP000605897">
    <property type="component" value="Unassembled WGS sequence"/>
</dbReference>
<dbReference type="RefSeq" id="WP_191244973.1">
    <property type="nucleotide sequence ID" value="NZ_BNAU01000002.1"/>
</dbReference>
<sequence>MSQTLVERLAEFSSRSGFAALPDDVVEECKRILLDSLGCALAAVAEPGARKAIEFASLLGGASGDATLIGTADKVSIFGAAFANADLVNALDMDAVVPPGHVTPYVVPGALAVAEAGHRPGKDLIAALAVAHEMSYRIGKATDYLRDIKDGEVTIPPVYGYSSTVFGATAAVAMVKGLSEETLAHALGIAASTAPVNAMRAWMMHTPSTTIKYMLAGTLPQTALTAAHLAEFGHRGDLRILDDAEFGWPRFIGTTRWEPERITADLGSDWKFVTEQAYKPYPHCRILHAPLDALREIVETHDLAPEEIDSIKTWGEPFVQQPVWLNRTIAEPRDAEFSIAHGLAVGAHRVPPGRDWLDPELVHSRSVLELMEKVSYEPHADYVSAISGHPAARPSRVEVTARGKTFVGERSYPKGVPSPDPATRMTTEDLVAKFRHNADGVLPESNVAAVVDAVLGLEAVADVSTLMDCVRPPR</sequence>
<comment type="caution">
    <text evidence="4">The sequence shown here is derived from an EMBL/GenBank/DDBJ whole genome shotgun (WGS) entry which is preliminary data.</text>
</comment>
<dbReference type="SUPFAM" id="SSF103378">
    <property type="entry name" value="2-methylcitrate dehydratase PrpD"/>
    <property type="match status" value="1"/>
</dbReference>
<organism evidence="4 5">
    <name type="scientific">Amycolatopsis deserti</name>
    <dbReference type="NCBI Taxonomy" id="185696"/>
    <lineage>
        <taxon>Bacteria</taxon>
        <taxon>Bacillati</taxon>
        <taxon>Actinomycetota</taxon>
        <taxon>Actinomycetes</taxon>
        <taxon>Pseudonocardiales</taxon>
        <taxon>Pseudonocardiaceae</taxon>
        <taxon>Amycolatopsis</taxon>
    </lineage>
</organism>
<keyword evidence="5" id="KW-1185">Reference proteome</keyword>
<comment type="similarity">
    <text evidence="1">Belongs to the PrpD family.</text>
</comment>
<dbReference type="Gene3D" id="1.10.4100.10">
    <property type="entry name" value="2-methylcitrate dehydratase PrpD"/>
    <property type="match status" value="1"/>
</dbReference>
<accession>A0ABQ3IUN2</accession>